<dbReference type="EMBL" id="CZAB01000018">
    <property type="protein sequence ID" value="CUO97392.1"/>
    <property type="molecule type" value="Genomic_DNA"/>
</dbReference>
<feature type="binding site" evidence="5">
    <location>
        <position position="210"/>
    </location>
    <ligand>
        <name>substrate</name>
    </ligand>
</feature>
<comment type="similarity">
    <text evidence="1 5">Belongs to the NAD(P)-dependent epimerase/dehydratase family. Fucose synthase subfamily.</text>
</comment>
<organism evidence="7 8">
    <name type="scientific">Enterocloster clostridioformis</name>
    <dbReference type="NCBI Taxonomy" id="1531"/>
    <lineage>
        <taxon>Bacteria</taxon>
        <taxon>Bacillati</taxon>
        <taxon>Bacillota</taxon>
        <taxon>Clostridia</taxon>
        <taxon>Lachnospirales</taxon>
        <taxon>Lachnospiraceae</taxon>
        <taxon>Enterocloster</taxon>
    </lineage>
</organism>
<dbReference type="GO" id="GO:0070401">
    <property type="term" value="F:NADP+ binding"/>
    <property type="evidence" value="ECO:0007669"/>
    <property type="project" value="UniProtKB-UniRule"/>
</dbReference>
<evidence type="ECO:0000256" key="3">
    <source>
        <dbReference type="ARBA" id="ARBA00023002"/>
    </source>
</evidence>
<protein>
    <recommendedName>
        <fullName evidence="5">GDP-L-fucose synthase</fullName>
        <ecNumber evidence="5">1.1.1.271</ecNumber>
    </recommendedName>
    <alternativeName>
        <fullName evidence="5">GDP-4-keto-6-deoxy-D-mannose-3,5-epimerase-4-reductase</fullName>
    </alternativeName>
</protein>
<comment type="function">
    <text evidence="5">Catalyzes the two-step NADP-dependent conversion of GDP-4-dehydro-6-deoxy-D-mannose to GDP-fucose, involving an epimerase and a reductase reaction.</text>
</comment>
<feature type="binding site" evidence="5">
    <location>
        <position position="270"/>
    </location>
    <ligand>
        <name>substrate</name>
    </ligand>
</feature>
<dbReference type="PANTHER" id="PTHR43238">
    <property type="entry name" value="GDP-L-FUCOSE SYNTHASE"/>
    <property type="match status" value="1"/>
</dbReference>
<feature type="binding site" evidence="5">
    <location>
        <position position="141"/>
    </location>
    <ligand>
        <name>NADP(+)</name>
        <dbReference type="ChEBI" id="CHEBI:58349"/>
    </ligand>
</feature>
<feature type="active site" description="Proton donor/acceptor" evidence="5">
    <location>
        <position position="137"/>
    </location>
</feature>
<dbReference type="GO" id="GO:0050577">
    <property type="term" value="F:GDP-L-fucose synthase activity"/>
    <property type="evidence" value="ECO:0007669"/>
    <property type="project" value="UniProtKB-UniRule"/>
</dbReference>
<dbReference type="RefSeq" id="WP_057571882.1">
    <property type="nucleotide sequence ID" value="NZ_CAOSKL010000018.1"/>
</dbReference>
<evidence type="ECO:0000256" key="1">
    <source>
        <dbReference type="ARBA" id="ARBA00005959"/>
    </source>
</evidence>
<dbReference type="Proteomes" id="UP000095512">
    <property type="component" value="Unassembled WGS sequence"/>
</dbReference>
<dbReference type="AlphaFoldDB" id="A0A174JCG9"/>
<feature type="site" description="Important for catalytic activity" evidence="5">
    <location>
        <position position="108"/>
    </location>
</feature>
<dbReference type="HAMAP" id="MF_00956">
    <property type="entry name" value="GDP_fucose_synth"/>
    <property type="match status" value="1"/>
</dbReference>
<evidence type="ECO:0000259" key="6">
    <source>
        <dbReference type="Pfam" id="PF01370"/>
    </source>
</evidence>
<reference evidence="7 8" key="1">
    <citation type="submission" date="2015-09" db="EMBL/GenBank/DDBJ databases">
        <authorList>
            <consortium name="Pathogen Informatics"/>
        </authorList>
    </citation>
    <scope>NUCLEOTIDE SEQUENCE [LARGE SCALE GENOMIC DNA]</scope>
    <source>
        <strain evidence="7 8">2789STDY5834865</strain>
    </source>
</reference>
<dbReference type="Gene3D" id="3.90.25.10">
    <property type="entry name" value="UDP-galactose 4-epimerase, domain 1"/>
    <property type="match status" value="1"/>
</dbReference>
<dbReference type="Gene3D" id="3.40.50.720">
    <property type="entry name" value="NAD(P)-binding Rossmann-like Domain"/>
    <property type="match status" value="1"/>
</dbReference>
<comment type="caution">
    <text evidence="5">Lacks conserved residue(s) required for the propagation of feature annotation.</text>
</comment>
<proteinExistence type="inferred from homology"/>
<feature type="domain" description="NAD-dependent epimerase/dehydratase" evidence="6">
    <location>
        <begin position="7"/>
        <end position="238"/>
    </location>
</feature>
<evidence type="ECO:0000256" key="2">
    <source>
        <dbReference type="ARBA" id="ARBA00022857"/>
    </source>
</evidence>
<comment type="catalytic activity">
    <reaction evidence="5">
        <text>GDP-beta-L-fucose + NADP(+) = GDP-4-dehydro-alpha-D-rhamnose + NADPH + H(+)</text>
        <dbReference type="Rhea" id="RHEA:18885"/>
        <dbReference type="ChEBI" id="CHEBI:15378"/>
        <dbReference type="ChEBI" id="CHEBI:57273"/>
        <dbReference type="ChEBI" id="CHEBI:57783"/>
        <dbReference type="ChEBI" id="CHEBI:57964"/>
        <dbReference type="ChEBI" id="CHEBI:58349"/>
        <dbReference type="EC" id="1.1.1.271"/>
    </reaction>
</comment>
<feature type="site" description="Important for catalytic activity" evidence="5">
    <location>
        <position position="110"/>
    </location>
</feature>
<feature type="binding site" evidence="5">
    <location>
        <position position="188"/>
    </location>
    <ligand>
        <name>substrate</name>
    </ligand>
</feature>
<evidence type="ECO:0000256" key="4">
    <source>
        <dbReference type="ARBA" id="ARBA00023235"/>
    </source>
</evidence>
<dbReference type="PANTHER" id="PTHR43238:SF1">
    <property type="entry name" value="GDP-L-FUCOSE SYNTHASE"/>
    <property type="match status" value="1"/>
</dbReference>
<dbReference type="CDD" id="cd05239">
    <property type="entry name" value="GDP_FS_SDR_e"/>
    <property type="match status" value="1"/>
</dbReference>
<dbReference type="InterPro" id="IPR028614">
    <property type="entry name" value="GDP_fucose/colitose_synth"/>
</dbReference>
<keyword evidence="3 5" id="KW-0560">Oxidoreductase</keyword>
<evidence type="ECO:0000256" key="5">
    <source>
        <dbReference type="HAMAP-Rule" id="MF_00956"/>
    </source>
</evidence>
<dbReference type="GO" id="GO:0042351">
    <property type="term" value="P:'de novo' GDP-L-fucose biosynthetic process"/>
    <property type="evidence" value="ECO:0007669"/>
    <property type="project" value="UniProtKB-UniRule"/>
</dbReference>
<dbReference type="SUPFAM" id="SSF51735">
    <property type="entry name" value="NAD(P)-binding Rossmann-fold domains"/>
    <property type="match status" value="1"/>
</dbReference>
<gene>
    <name evidence="7" type="primary">fcl_2</name>
    <name evidence="5" type="synonym">fcl</name>
    <name evidence="7" type="ORF">ERS852480_02346</name>
</gene>
<feature type="binding site" evidence="5">
    <location>
        <position position="180"/>
    </location>
    <ligand>
        <name>NADP(+)</name>
        <dbReference type="ChEBI" id="CHEBI:58349"/>
    </ligand>
</feature>
<dbReference type="GO" id="GO:0016853">
    <property type="term" value="F:isomerase activity"/>
    <property type="evidence" value="ECO:0007669"/>
    <property type="project" value="UniProtKB-KW"/>
</dbReference>
<comment type="pathway">
    <text evidence="5">Nucleotide-sugar biosynthesis; GDP-L-fucose biosynthesis via de novo pathway; GDP-L-fucose from GDP-alpha-D-mannose: step 2/2.</text>
</comment>
<evidence type="ECO:0000313" key="7">
    <source>
        <dbReference type="EMBL" id="CUO97392.1"/>
    </source>
</evidence>
<keyword evidence="2 5" id="KW-0521">NADP</keyword>
<dbReference type="UniPathway" id="UPA00128">
    <property type="reaction ID" value="UER00191"/>
</dbReference>
<dbReference type="EC" id="1.1.1.271" evidence="5"/>
<keyword evidence="5" id="KW-0511">Multifunctional enzyme</keyword>
<feature type="binding site" evidence="5">
    <location>
        <position position="203"/>
    </location>
    <ligand>
        <name>substrate</name>
    </ligand>
</feature>
<dbReference type="InterPro" id="IPR001509">
    <property type="entry name" value="Epimerase_deHydtase"/>
</dbReference>
<accession>A0A174JCG9</accession>
<sequence>MEKNAKIYVAGHTGLVGNAIVRELKDSGYENLILRTHKELDLTRQAEVEAFFVQENPEYVFIAAGLVGGIKANSDAPADFYYENMQIANNLIWSAHKIGIKKLLYLASACMYPKNCEQPMKETSILSGYPEVTNEGYALAKIGGVRLCSYLYKQYGDDFISAIPANAYGLGDCFDPDKSHVIPALLLKYHKAKLRGEKQVVLWGSGKAKREFINTIDIAKASIFLMNYYSDEKTINIGTGEEISIMELSQMIKRIVGFEGDIVCDLTKPDGMPRRILDSSEICKMGWFPKVSLNDGLTELYDAYLLS</sequence>
<dbReference type="InterPro" id="IPR036291">
    <property type="entry name" value="NAD(P)-bd_dom_sf"/>
</dbReference>
<keyword evidence="4 5" id="KW-0413">Isomerase</keyword>
<name>A0A174JCG9_9FIRM</name>
<dbReference type="Pfam" id="PF01370">
    <property type="entry name" value="Epimerase"/>
    <property type="match status" value="1"/>
</dbReference>
<feature type="binding site" evidence="5">
    <location>
        <begin position="11"/>
        <end position="17"/>
    </location>
    <ligand>
        <name>NADP(+)</name>
        <dbReference type="ChEBI" id="CHEBI:58349"/>
    </ligand>
</feature>
<evidence type="ECO:0000313" key="8">
    <source>
        <dbReference type="Proteomes" id="UP000095512"/>
    </source>
</evidence>